<evidence type="ECO:0000313" key="1">
    <source>
        <dbReference type="EMBL" id="QHR89712.1"/>
    </source>
</evidence>
<sequence length="148" mass="16661">MFINRPERERRCIPSYHQMRFIDRLIDYPVRSRHKVLLAQILENLPLPVVGGAARILAPYNSWVSPNKIYYLRGTGKISSSGHRNGFDFDRTMPFRDVSLAGLIRLLVKRLYACSLLGLTKSPDKAGPNQGLGENEDGHGWLIQTAGG</sequence>
<organism evidence="1">
    <name type="scientific">Picea sitchensis</name>
    <name type="common">Sitka spruce</name>
    <name type="synonym">Pinus sitchensis</name>
    <dbReference type="NCBI Taxonomy" id="3332"/>
    <lineage>
        <taxon>Eukaryota</taxon>
        <taxon>Viridiplantae</taxon>
        <taxon>Streptophyta</taxon>
        <taxon>Embryophyta</taxon>
        <taxon>Tracheophyta</taxon>
        <taxon>Spermatophyta</taxon>
        <taxon>Pinopsida</taxon>
        <taxon>Pinidae</taxon>
        <taxon>Conifers I</taxon>
        <taxon>Pinales</taxon>
        <taxon>Pinaceae</taxon>
        <taxon>Picea</taxon>
    </lineage>
</organism>
<dbReference type="EMBL" id="MK697699">
    <property type="protein sequence ID" value="QHR89712.1"/>
    <property type="molecule type" value="Genomic_DNA"/>
</dbReference>
<name>A0A6B9XUD8_PICSI</name>
<accession>A0A6B9XUD8</accession>
<keyword evidence="1" id="KW-0496">Mitochondrion</keyword>
<protein>
    <submittedName>
        <fullName evidence="1">Uncharacterized protein</fullName>
    </submittedName>
</protein>
<geneLocation type="mitochondrion" evidence="1"/>
<reference evidence="1" key="1">
    <citation type="submission" date="2019-03" db="EMBL/GenBank/DDBJ databases">
        <title>Largest Complete Mitochondrial Genome of a Gymnosperm, Sitka Spruce (Picea sitchensis), Indicates Complex Physical Structure.</title>
        <authorList>
            <person name="Jackman S.D."/>
            <person name="Coombe L."/>
            <person name="Warren R."/>
            <person name="Kirk H."/>
            <person name="Trinh E."/>
            <person name="McLeod T."/>
            <person name="Pleasance S."/>
            <person name="Pandoh P."/>
            <person name="Zhao Y."/>
            <person name="Coope R."/>
            <person name="Bousquet J."/>
            <person name="Bohlmann J.C."/>
            <person name="Jones S.J.M."/>
            <person name="Birol I."/>
        </authorList>
    </citation>
    <scope>NUCLEOTIDE SEQUENCE</scope>
    <source>
        <strain evidence="1">Q903</strain>
    </source>
</reference>
<gene>
    <name evidence="1" type="primary">orf03757</name>
    <name evidence="1" type="ORF">Q903MT_gene3734</name>
</gene>
<proteinExistence type="predicted"/>
<dbReference type="AlphaFoldDB" id="A0A6B9XUD8"/>